<gene>
    <name evidence="4" type="ORF">RD792_003823</name>
</gene>
<dbReference type="SUPFAM" id="SSF52540">
    <property type="entry name" value="P-loop containing nucleoside triphosphate hydrolases"/>
    <property type="match status" value="1"/>
</dbReference>
<evidence type="ECO:0000313" key="4">
    <source>
        <dbReference type="EMBL" id="KAK4488081.1"/>
    </source>
</evidence>
<sequence length="525" mass="59507">MGGLGKTTLARKIYTHKDVEGCFEARAWEHWDVLCTAFPIVEGKCKVLLTTRNENIAAEEFVYKLKFLSEDQEIHSSIIYTTVAKEIWDDLKIRFQQSNGPRVFQLRRDLATLTQDTQSVNIYFTRLKSIWDELHTYRPALVSCPSNCGNAQKIHDHNQEEYVMAFLMGLNSSFDNLREQVLLMDPLPPINRVFALATQAERQKLVGQKTQLDLSSSMAFTSKISTQQHQPPRPYNQFKQSNQSNNFKKKDKPTCAHCNIQGHTIDKCYKLHGYPPGYQFKPKQQNFQSTSVNQVSDDSHLLHNNQKSQTGFCTTDDTSHPINNLLQSFTAEQCQHLMNLFSSQMQFPSQTSAPQNNESAHISCVSALVFGWYTLSVIVNHISSSGNKLRETILDIGNCDFSSDEGFVLLEKRLVSSSLTRVLIDGRIGRLPRCEARTLCPSLVEATFSGSEIENDLMEILEKLPMLKKLGLTDDAFVGSKMICSAFGFPQLEYLLLATMPNLEEWTVEKGAMSKLSCHVIFNCR</sequence>
<protein>
    <recommendedName>
        <fullName evidence="6">NB-ARC domain-containing protein</fullName>
    </recommendedName>
</protein>
<dbReference type="PANTHER" id="PTHR34222:SF99">
    <property type="entry name" value="PROTEIN, PUTATIVE-RELATED"/>
    <property type="match status" value="1"/>
</dbReference>
<feature type="compositionally biased region" description="Low complexity" evidence="1">
    <location>
        <begin position="236"/>
        <end position="246"/>
    </location>
</feature>
<reference evidence="4 5" key="1">
    <citation type="journal article" date="2023" name="bioRxiv">
        <title>Genome report: Whole genome sequence and annotation of Penstemon davidsonii.</title>
        <authorList>
            <person name="Ostevik K.L."/>
            <person name="Alabady M."/>
            <person name="Zhang M."/>
            <person name="Rausher M.D."/>
        </authorList>
    </citation>
    <scope>NUCLEOTIDE SEQUENCE [LARGE SCALE GENOMIC DNA]</scope>
    <source>
        <strain evidence="4">DNT005</strain>
        <tissue evidence="4">Whole leaf</tissue>
    </source>
</reference>
<dbReference type="InterPro" id="IPR002182">
    <property type="entry name" value="NB-ARC"/>
</dbReference>
<dbReference type="Pfam" id="PF03732">
    <property type="entry name" value="Retrotrans_gag"/>
    <property type="match status" value="1"/>
</dbReference>
<evidence type="ECO:0000256" key="1">
    <source>
        <dbReference type="SAM" id="MobiDB-lite"/>
    </source>
</evidence>
<name>A0ABR0DGX4_9LAMI</name>
<dbReference type="EMBL" id="JAYDYQ010001088">
    <property type="protein sequence ID" value="KAK4488081.1"/>
    <property type="molecule type" value="Genomic_DNA"/>
</dbReference>
<comment type="caution">
    <text evidence="4">The sequence shown here is derived from an EMBL/GenBank/DDBJ whole genome shotgun (WGS) entry which is preliminary data.</text>
</comment>
<dbReference type="Pfam" id="PF00931">
    <property type="entry name" value="NB-ARC"/>
    <property type="match status" value="1"/>
</dbReference>
<evidence type="ECO:0008006" key="6">
    <source>
        <dbReference type="Google" id="ProtNLM"/>
    </source>
</evidence>
<evidence type="ECO:0000259" key="2">
    <source>
        <dbReference type="Pfam" id="PF00931"/>
    </source>
</evidence>
<keyword evidence="5" id="KW-1185">Reference proteome</keyword>
<feature type="domain" description="NB-ARC" evidence="2">
    <location>
        <begin position="1"/>
        <end position="28"/>
    </location>
</feature>
<feature type="domain" description="Retrotransposon gag" evidence="3">
    <location>
        <begin position="82"/>
        <end position="171"/>
    </location>
</feature>
<dbReference type="InterPro" id="IPR027417">
    <property type="entry name" value="P-loop_NTPase"/>
</dbReference>
<evidence type="ECO:0000259" key="3">
    <source>
        <dbReference type="Pfam" id="PF03732"/>
    </source>
</evidence>
<proteinExistence type="predicted"/>
<dbReference type="Gene3D" id="3.40.50.300">
    <property type="entry name" value="P-loop containing nucleotide triphosphate hydrolases"/>
    <property type="match status" value="1"/>
</dbReference>
<feature type="region of interest" description="Disordered" evidence="1">
    <location>
        <begin position="224"/>
        <end position="253"/>
    </location>
</feature>
<dbReference type="InterPro" id="IPR005162">
    <property type="entry name" value="Retrotrans_gag_dom"/>
</dbReference>
<dbReference type="Proteomes" id="UP001291926">
    <property type="component" value="Unassembled WGS sequence"/>
</dbReference>
<organism evidence="4 5">
    <name type="scientific">Penstemon davidsonii</name>
    <dbReference type="NCBI Taxonomy" id="160366"/>
    <lineage>
        <taxon>Eukaryota</taxon>
        <taxon>Viridiplantae</taxon>
        <taxon>Streptophyta</taxon>
        <taxon>Embryophyta</taxon>
        <taxon>Tracheophyta</taxon>
        <taxon>Spermatophyta</taxon>
        <taxon>Magnoliopsida</taxon>
        <taxon>eudicotyledons</taxon>
        <taxon>Gunneridae</taxon>
        <taxon>Pentapetalae</taxon>
        <taxon>asterids</taxon>
        <taxon>lamiids</taxon>
        <taxon>Lamiales</taxon>
        <taxon>Plantaginaceae</taxon>
        <taxon>Cheloneae</taxon>
        <taxon>Penstemon</taxon>
    </lineage>
</organism>
<dbReference type="PANTHER" id="PTHR34222">
    <property type="entry name" value="GAG_PRE-INTEGRS DOMAIN-CONTAINING PROTEIN"/>
    <property type="match status" value="1"/>
</dbReference>
<dbReference type="SUPFAM" id="SSF52058">
    <property type="entry name" value="L domain-like"/>
    <property type="match status" value="1"/>
</dbReference>
<evidence type="ECO:0000313" key="5">
    <source>
        <dbReference type="Proteomes" id="UP001291926"/>
    </source>
</evidence>
<accession>A0ABR0DGX4</accession>